<keyword evidence="11" id="KW-1185">Reference proteome</keyword>
<dbReference type="PROSITE" id="PS50111">
    <property type="entry name" value="CHEMOTAXIS_TRANSDUC_2"/>
    <property type="match status" value="1"/>
</dbReference>
<sequence length="574" mass="62923">MRLKLLNRQSIGQQYGAIFTLVLILFTASVITTYFLLSETNESIVETENTNAVVVHVNELMSLYQEKYVFIPEYIIEESDARLLDYLTLSSQFVDKAKHVRSLLETEEQLSSFNKIIENNHLLDQYYFTDVVPNVQQINTTVFTELQTEVSQLKSDTLIAGDALIDASIISNEQSIQQANSNIEQTILTLVASVVLSLFVSIILIIWMNHRIKKDLRAVVKTSDAISNGELATDDLTAQASSELKQLSTSINLMKRNLTDILTRVGVLSTEVNQQGQTFVSIAKDVETGSEQVAITIEELANGATSQADEASDISEKTKAFSERIESAQTNSQQLVTFSAQSLETSDDGYQKMQQTKDQMTTITKTVEQSVTKVADLQKDTQEIGKFIGIITDIAEQTNLLALNASIEAARAGESGKGFAVVANEVRKLAENVHGATGNITTLVNHIQTNTKAMVNELETTFSEVNIGKDQMEQSSQQFNKIRSNIQQMTTMVDEISTVINYFQDASIDINGSVENIAAISEQSAAGAEEISASAAEQKTAMGQVATGADSLQASIAQIDQLMAQFTLKKEGDA</sequence>
<dbReference type="AlphaFoldDB" id="A0A2V3W3R4"/>
<protein>
    <submittedName>
        <fullName evidence="10">Methyl-accepting chemotaxis protein</fullName>
    </submittedName>
</protein>
<evidence type="ECO:0000256" key="6">
    <source>
        <dbReference type="PROSITE-ProRule" id="PRU00284"/>
    </source>
</evidence>
<keyword evidence="4 6" id="KW-0807">Transducer</keyword>
<keyword evidence="7" id="KW-1133">Transmembrane helix</keyword>
<dbReference type="CDD" id="cd11386">
    <property type="entry name" value="MCP_signal"/>
    <property type="match status" value="1"/>
</dbReference>
<keyword evidence="7" id="KW-0812">Transmembrane</keyword>
<name>A0A2V3W3R4_9BACI</name>
<evidence type="ECO:0000313" key="10">
    <source>
        <dbReference type="EMBL" id="PXW87721.1"/>
    </source>
</evidence>
<feature type="domain" description="HAMP" evidence="9">
    <location>
        <begin position="210"/>
        <end position="263"/>
    </location>
</feature>
<dbReference type="GO" id="GO:0005886">
    <property type="term" value="C:plasma membrane"/>
    <property type="evidence" value="ECO:0007669"/>
    <property type="project" value="UniProtKB-SubCell"/>
</dbReference>
<dbReference type="Pfam" id="PF00015">
    <property type="entry name" value="MCPsignal"/>
    <property type="match status" value="1"/>
</dbReference>
<dbReference type="SUPFAM" id="SSF58104">
    <property type="entry name" value="Methyl-accepting chemotaxis protein (MCP) signaling domain"/>
    <property type="match status" value="1"/>
</dbReference>
<dbReference type="Pfam" id="PF00672">
    <property type="entry name" value="HAMP"/>
    <property type="match status" value="1"/>
</dbReference>
<evidence type="ECO:0000256" key="3">
    <source>
        <dbReference type="ARBA" id="ARBA00023136"/>
    </source>
</evidence>
<dbReference type="RefSeq" id="WP_245882005.1">
    <property type="nucleotide sequence ID" value="NZ_QJJR01000015.1"/>
</dbReference>
<feature type="domain" description="Methyl-accepting transducer" evidence="8">
    <location>
        <begin position="282"/>
        <end position="532"/>
    </location>
</feature>
<dbReference type="Gene3D" id="6.10.340.10">
    <property type="match status" value="1"/>
</dbReference>
<evidence type="ECO:0000259" key="8">
    <source>
        <dbReference type="PROSITE" id="PS50111"/>
    </source>
</evidence>
<feature type="transmembrane region" description="Helical" evidence="7">
    <location>
        <begin position="187"/>
        <end position="207"/>
    </location>
</feature>
<feature type="transmembrane region" description="Helical" evidence="7">
    <location>
        <begin position="15"/>
        <end position="37"/>
    </location>
</feature>
<gene>
    <name evidence="10" type="ORF">DES38_11540</name>
</gene>
<dbReference type="EMBL" id="QJJR01000015">
    <property type="protein sequence ID" value="PXW87721.1"/>
    <property type="molecule type" value="Genomic_DNA"/>
</dbReference>
<keyword evidence="3 7" id="KW-0472">Membrane</keyword>
<dbReference type="InterPro" id="IPR003660">
    <property type="entry name" value="HAMP_dom"/>
</dbReference>
<dbReference type="InterPro" id="IPR004089">
    <property type="entry name" value="MCPsignal_dom"/>
</dbReference>
<dbReference type="SMART" id="SM00283">
    <property type="entry name" value="MA"/>
    <property type="match status" value="1"/>
</dbReference>
<dbReference type="Proteomes" id="UP000247922">
    <property type="component" value="Unassembled WGS sequence"/>
</dbReference>
<dbReference type="Gene3D" id="1.10.287.950">
    <property type="entry name" value="Methyl-accepting chemotaxis protein"/>
    <property type="match status" value="1"/>
</dbReference>
<reference evidence="10 11" key="1">
    <citation type="submission" date="2018-05" db="EMBL/GenBank/DDBJ databases">
        <title>Genomic Encyclopedia of Type Strains, Phase IV (KMG-IV): sequencing the most valuable type-strain genomes for metagenomic binning, comparative biology and taxonomic classification.</title>
        <authorList>
            <person name="Goeker M."/>
        </authorList>
    </citation>
    <scope>NUCLEOTIDE SEQUENCE [LARGE SCALE GENOMIC DNA]</scope>
    <source>
        <strain evidence="10 11">DSM 22440</strain>
    </source>
</reference>
<dbReference type="PANTHER" id="PTHR32089">
    <property type="entry name" value="METHYL-ACCEPTING CHEMOTAXIS PROTEIN MCPB"/>
    <property type="match status" value="1"/>
</dbReference>
<keyword evidence="2" id="KW-1003">Cell membrane</keyword>
<evidence type="ECO:0000313" key="11">
    <source>
        <dbReference type="Proteomes" id="UP000247922"/>
    </source>
</evidence>
<proteinExistence type="inferred from homology"/>
<evidence type="ECO:0000256" key="4">
    <source>
        <dbReference type="ARBA" id="ARBA00023224"/>
    </source>
</evidence>
<evidence type="ECO:0000256" key="2">
    <source>
        <dbReference type="ARBA" id="ARBA00022475"/>
    </source>
</evidence>
<dbReference type="GO" id="GO:0007165">
    <property type="term" value="P:signal transduction"/>
    <property type="evidence" value="ECO:0007669"/>
    <property type="project" value="UniProtKB-KW"/>
</dbReference>
<comment type="subcellular location">
    <subcellularLocation>
        <location evidence="1">Cell membrane</location>
    </subcellularLocation>
</comment>
<dbReference type="SMART" id="SM00304">
    <property type="entry name" value="HAMP"/>
    <property type="match status" value="1"/>
</dbReference>
<organism evidence="10 11">
    <name type="scientific">Streptohalobacillus salinus</name>
    <dbReference type="NCBI Taxonomy" id="621096"/>
    <lineage>
        <taxon>Bacteria</taxon>
        <taxon>Bacillati</taxon>
        <taxon>Bacillota</taxon>
        <taxon>Bacilli</taxon>
        <taxon>Bacillales</taxon>
        <taxon>Bacillaceae</taxon>
        <taxon>Streptohalobacillus</taxon>
    </lineage>
</organism>
<evidence type="ECO:0000256" key="1">
    <source>
        <dbReference type="ARBA" id="ARBA00004236"/>
    </source>
</evidence>
<comment type="similarity">
    <text evidence="5">Belongs to the methyl-accepting chemotaxis (MCP) protein family.</text>
</comment>
<evidence type="ECO:0000256" key="5">
    <source>
        <dbReference type="ARBA" id="ARBA00029447"/>
    </source>
</evidence>
<dbReference type="PROSITE" id="PS50885">
    <property type="entry name" value="HAMP"/>
    <property type="match status" value="1"/>
</dbReference>
<comment type="caution">
    <text evidence="10">The sequence shown here is derived from an EMBL/GenBank/DDBJ whole genome shotgun (WGS) entry which is preliminary data.</text>
</comment>
<dbReference type="PANTHER" id="PTHR32089:SF112">
    <property type="entry name" value="LYSOZYME-LIKE PROTEIN-RELATED"/>
    <property type="match status" value="1"/>
</dbReference>
<accession>A0A2V3W3R4</accession>
<evidence type="ECO:0000256" key="7">
    <source>
        <dbReference type="SAM" id="Phobius"/>
    </source>
</evidence>
<evidence type="ECO:0000259" key="9">
    <source>
        <dbReference type="PROSITE" id="PS50885"/>
    </source>
</evidence>